<proteinExistence type="predicted"/>
<keyword evidence="1" id="KW-0732">Signal</keyword>
<reference evidence="3 4" key="1">
    <citation type="journal article" date="2018" name="J. Microbiol.">
        <title>Salicibibacter kimchii gen. nov., sp. nov., a moderately halophilic and alkalitolerant bacterium in the family Bacillaceae, isolated from kimchi.</title>
        <authorList>
            <person name="Jang J.Y."/>
            <person name="Oh Y.J."/>
            <person name="Lim S.K."/>
            <person name="Park H.K."/>
            <person name="Lee C."/>
            <person name="Kim J.Y."/>
            <person name="Lee M.A."/>
            <person name="Choi H.J."/>
        </authorList>
    </citation>
    <scope>NUCLEOTIDE SEQUENCE [LARGE SCALE GENOMIC DNA]</scope>
    <source>
        <strain evidence="3 4">NKC1-1</strain>
    </source>
</reference>
<name>A0A345C0Z9_9BACI</name>
<evidence type="ECO:0000313" key="4">
    <source>
        <dbReference type="Proteomes" id="UP000252100"/>
    </source>
</evidence>
<dbReference type="Pfam" id="PF20611">
    <property type="entry name" value="DUF6801"/>
    <property type="match status" value="1"/>
</dbReference>
<evidence type="ECO:0000259" key="2">
    <source>
        <dbReference type="Pfam" id="PF20611"/>
    </source>
</evidence>
<evidence type="ECO:0000313" key="3">
    <source>
        <dbReference type="EMBL" id="AXF56880.1"/>
    </source>
</evidence>
<dbReference type="EMBL" id="CP031092">
    <property type="protein sequence ID" value="AXF56880.1"/>
    <property type="molecule type" value="Genomic_DNA"/>
</dbReference>
<dbReference type="RefSeq" id="WP_114374198.1">
    <property type="nucleotide sequence ID" value="NZ_CP031092.1"/>
</dbReference>
<accession>A0A345C0Z9</accession>
<feature type="signal peptide" evidence="1">
    <location>
        <begin position="1"/>
        <end position="26"/>
    </location>
</feature>
<protein>
    <recommendedName>
        <fullName evidence="2">DUF6801 domain-containing protein</fullName>
    </recommendedName>
</protein>
<dbReference type="OrthoDB" id="2487348at2"/>
<dbReference type="Proteomes" id="UP000252100">
    <property type="component" value="Chromosome"/>
</dbReference>
<dbReference type="InterPro" id="IPR046542">
    <property type="entry name" value="DUF6801"/>
</dbReference>
<organism evidence="3 4">
    <name type="scientific">Salicibibacter kimchii</name>
    <dbReference type="NCBI Taxonomy" id="2099786"/>
    <lineage>
        <taxon>Bacteria</taxon>
        <taxon>Bacillati</taxon>
        <taxon>Bacillota</taxon>
        <taxon>Bacilli</taxon>
        <taxon>Bacillales</taxon>
        <taxon>Bacillaceae</taxon>
        <taxon>Salicibibacter</taxon>
    </lineage>
</organism>
<evidence type="ECO:0000256" key="1">
    <source>
        <dbReference type="SAM" id="SignalP"/>
    </source>
</evidence>
<dbReference type="KEGG" id="rue:DT065_13295"/>
<gene>
    <name evidence="3" type="ORF">DT065_13295</name>
</gene>
<dbReference type="AlphaFoldDB" id="A0A345C0Z9"/>
<feature type="domain" description="DUF6801" evidence="2">
    <location>
        <begin position="37"/>
        <end position="195"/>
    </location>
</feature>
<keyword evidence="4" id="KW-1185">Reference proteome</keyword>
<feature type="chain" id="PRO_5017071601" description="DUF6801 domain-containing protein" evidence="1">
    <location>
        <begin position="27"/>
        <end position="203"/>
    </location>
</feature>
<sequence length="203" mass="21730">MLKKLTKLMLMIPLVFVFTGQQYVSAESNEVKAEVFYDCQIAIPIFPDMEFVMPTTIQSTVPTEVAPGEEFILENSSASVAIPEETISTLYGLLGWDEISGEVDLFEVHAENEDDTQNVADPPLGIPVTPVPDSGDLEFTVPEGEGVEAGPFTAGEEGEVVFSAGDINATIEEAGGSIISISAECEPQEDQDLTLTSIPIVAD</sequence>